<evidence type="ECO:0000313" key="1">
    <source>
        <dbReference type="EnsemblPlants" id="EMT03138"/>
    </source>
</evidence>
<proteinExistence type="predicted"/>
<dbReference type="SUPFAM" id="SSF81383">
    <property type="entry name" value="F-box domain"/>
    <property type="match status" value="1"/>
</dbReference>
<dbReference type="EnsemblPlants" id="EMT03138">
    <property type="protein sequence ID" value="EMT03138"/>
    <property type="gene ID" value="F775_42760"/>
</dbReference>
<name>R7W101_AEGTA</name>
<organism evidence="1">
    <name type="scientific">Aegilops tauschii</name>
    <name type="common">Tausch's goatgrass</name>
    <name type="synonym">Aegilops squarrosa</name>
    <dbReference type="NCBI Taxonomy" id="37682"/>
    <lineage>
        <taxon>Eukaryota</taxon>
        <taxon>Viridiplantae</taxon>
        <taxon>Streptophyta</taxon>
        <taxon>Embryophyta</taxon>
        <taxon>Tracheophyta</taxon>
        <taxon>Spermatophyta</taxon>
        <taxon>Magnoliopsida</taxon>
        <taxon>Liliopsida</taxon>
        <taxon>Poales</taxon>
        <taxon>Poaceae</taxon>
        <taxon>BOP clade</taxon>
        <taxon>Pooideae</taxon>
        <taxon>Triticodae</taxon>
        <taxon>Triticeae</taxon>
        <taxon>Triticinae</taxon>
        <taxon>Aegilops</taxon>
    </lineage>
</organism>
<dbReference type="PANTHER" id="PTHR33207">
    <property type="entry name" value="F-BOX DOMAIN CONTAINING PROTEIN-RELATED"/>
    <property type="match status" value="1"/>
</dbReference>
<accession>R7W101</accession>
<dbReference type="ExpressionAtlas" id="R7W101">
    <property type="expression patterns" value="baseline"/>
</dbReference>
<dbReference type="AlphaFoldDB" id="R7W101"/>
<evidence type="ECO:0008006" key="2">
    <source>
        <dbReference type="Google" id="ProtNLM"/>
    </source>
</evidence>
<protein>
    <recommendedName>
        <fullName evidence="2">F-box domain-containing protein</fullName>
    </recommendedName>
</protein>
<sequence length="211" mass="23317">MEVVVLEVLTMEVMVVLSMEVVVVELSEMEVMVLWAMELMVVVFRPMKLMVVVLPAMVVIILRSKLMMMVVLWQPPPIGMASSELPSSSKKNSGPTTICALGDDLLREVFLRLPSLPTLVRAALSCPTFLHAVRSSLAFRRCFCDLHPAPLLGVYLETYGPAMPAFVPVRCRSDPDHAAAVRGADVFLTRVLEDEQEDDGPGWSMTGCRAR</sequence>
<reference evidence="1" key="1">
    <citation type="submission" date="2015-06" db="UniProtKB">
        <authorList>
            <consortium name="EnsemblPlants"/>
        </authorList>
    </citation>
    <scope>IDENTIFICATION</scope>
</reference>
<dbReference type="InterPro" id="IPR036047">
    <property type="entry name" value="F-box-like_dom_sf"/>
</dbReference>